<comment type="subcellular location">
    <subcellularLocation>
        <location evidence="1">Membrane</location>
        <topology evidence="1">Multi-pass membrane protein</topology>
    </subcellularLocation>
</comment>
<feature type="transmembrane region" description="Helical" evidence="6">
    <location>
        <begin position="247"/>
        <end position="267"/>
    </location>
</feature>
<dbReference type="GO" id="GO:0016020">
    <property type="term" value="C:membrane"/>
    <property type="evidence" value="ECO:0007669"/>
    <property type="project" value="UniProtKB-SubCell"/>
</dbReference>
<feature type="transmembrane region" description="Helical" evidence="6">
    <location>
        <begin position="84"/>
        <end position="104"/>
    </location>
</feature>
<dbReference type="AlphaFoldDB" id="A0A1L9NXS9"/>
<evidence type="ECO:0000256" key="5">
    <source>
        <dbReference type="ARBA" id="ARBA00023136"/>
    </source>
</evidence>
<dbReference type="EMBL" id="MLCB01000126">
    <property type="protein sequence ID" value="OJI93964.1"/>
    <property type="molecule type" value="Genomic_DNA"/>
</dbReference>
<evidence type="ECO:0000256" key="2">
    <source>
        <dbReference type="ARBA" id="ARBA00009853"/>
    </source>
</evidence>
<gene>
    <name evidence="8" type="primary">ribN_4</name>
    <name evidence="8" type="ORF">PFRI_18650</name>
</gene>
<feature type="transmembrane region" description="Helical" evidence="6">
    <location>
        <begin position="157"/>
        <end position="179"/>
    </location>
</feature>
<dbReference type="SUPFAM" id="SSF103481">
    <property type="entry name" value="Multidrug resistance efflux transporter EmrE"/>
    <property type="match status" value="2"/>
</dbReference>
<evidence type="ECO:0000313" key="8">
    <source>
        <dbReference type="EMBL" id="OJI93964.1"/>
    </source>
</evidence>
<feature type="transmembrane region" description="Helical" evidence="6">
    <location>
        <begin position="191"/>
        <end position="211"/>
    </location>
</feature>
<dbReference type="InterPro" id="IPR037185">
    <property type="entry name" value="EmrE-like"/>
</dbReference>
<feature type="transmembrane region" description="Helical" evidence="6">
    <location>
        <begin position="217"/>
        <end position="240"/>
    </location>
</feature>
<feature type="transmembrane region" description="Helical" evidence="6">
    <location>
        <begin position="16"/>
        <end position="35"/>
    </location>
</feature>
<dbReference type="RefSeq" id="WP_072630429.1">
    <property type="nucleotide sequence ID" value="NZ_MLCB01000126.1"/>
</dbReference>
<comment type="caution">
    <text evidence="8">The sequence shown here is derived from an EMBL/GenBank/DDBJ whole genome shotgun (WGS) entry which is preliminary data.</text>
</comment>
<dbReference type="InterPro" id="IPR000620">
    <property type="entry name" value="EamA_dom"/>
</dbReference>
<sequence length="299" mass="30909">MSDLPNKHLPSHNPRLAIILMICATAFIAATTLLAKALGTDTLGAPLHPVQITHARFLFAALTLGSAALIMRPKLGPVDLKLHVMRTTCGAAGVTLMFAAAAFIPLADATAISFLNPVFAMVFAIFLLGEKVGPIRWSAAGIAMVGALVLLRPGSGAIAPGALLALGAALILGLEIVFIKRLSGREAPFQILLVNNGIGLVIATLAVLFVWEPPTGQQWLALAGVGVLMAAAQTCFLNSVARADASFVVPFSYGTLLFATLYDALIFGVIPTSVSLLGAGIIIAGAALLAWRQAITSKA</sequence>
<dbReference type="PANTHER" id="PTHR22911:SF6">
    <property type="entry name" value="SOLUTE CARRIER FAMILY 35 MEMBER G1"/>
    <property type="match status" value="1"/>
</dbReference>
<feature type="transmembrane region" description="Helical" evidence="6">
    <location>
        <begin position="135"/>
        <end position="151"/>
    </location>
</feature>
<feature type="domain" description="EamA" evidence="7">
    <location>
        <begin position="160"/>
        <end position="290"/>
    </location>
</feature>
<dbReference type="STRING" id="696762.PFRI_18650"/>
<dbReference type="Pfam" id="PF00892">
    <property type="entry name" value="EamA"/>
    <property type="match status" value="2"/>
</dbReference>
<dbReference type="OrthoDB" id="9812899at2"/>
<evidence type="ECO:0000256" key="4">
    <source>
        <dbReference type="ARBA" id="ARBA00022989"/>
    </source>
</evidence>
<feature type="domain" description="EamA" evidence="7">
    <location>
        <begin position="16"/>
        <end position="151"/>
    </location>
</feature>
<name>A0A1L9NXS9_9RHOB</name>
<reference evidence="8 9" key="1">
    <citation type="submission" date="2016-10" db="EMBL/GenBank/DDBJ databases">
        <title>Genome sequence of Planktotalea frisia SH6-1.</title>
        <authorList>
            <person name="Poehlein A."/>
            <person name="Bakenhus I."/>
            <person name="Voget S."/>
            <person name="Brinkhoff T."/>
            <person name="Simon M."/>
        </authorList>
    </citation>
    <scope>NUCLEOTIDE SEQUENCE [LARGE SCALE GENOMIC DNA]</scope>
    <source>
        <strain evidence="8 9">SH6-1</strain>
    </source>
</reference>
<evidence type="ECO:0000259" key="7">
    <source>
        <dbReference type="Pfam" id="PF00892"/>
    </source>
</evidence>
<evidence type="ECO:0000256" key="3">
    <source>
        <dbReference type="ARBA" id="ARBA00022692"/>
    </source>
</evidence>
<dbReference type="PANTHER" id="PTHR22911">
    <property type="entry name" value="ACYL-MALONYL CONDENSING ENZYME-RELATED"/>
    <property type="match status" value="1"/>
</dbReference>
<organism evidence="8 9">
    <name type="scientific">Planktotalea frisia</name>
    <dbReference type="NCBI Taxonomy" id="696762"/>
    <lineage>
        <taxon>Bacteria</taxon>
        <taxon>Pseudomonadati</taxon>
        <taxon>Pseudomonadota</taxon>
        <taxon>Alphaproteobacteria</taxon>
        <taxon>Rhodobacterales</taxon>
        <taxon>Paracoccaceae</taxon>
        <taxon>Planktotalea</taxon>
    </lineage>
</organism>
<keyword evidence="4 6" id="KW-1133">Transmembrane helix</keyword>
<evidence type="ECO:0000256" key="6">
    <source>
        <dbReference type="SAM" id="Phobius"/>
    </source>
</evidence>
<feature type="transmembrane region" description="Helical" evidence="6">
    <location>
        <begin position="110"/>
        <end position="128"/>
    </location>
</feature>
<evidence type="ECO:0000313" key="9">
    <source>
        <dbReference type="Proteomes" id="UP000184514"/>
    </source>
</evidence>
<keyword evidence="3 6" id="KW-0812">Transmembrane</keyword>
<accession>A0A1L9NXS9</accession>
<dbReference type="Proteomes" id="UP000184514">
    <property type="component" value="Unassembled WGS sequence"/>
</dbReference>
<proteinExistence type="inferred from homology"/>
<evidence type="ECO:0000256" key="1">
    <source>
        <dbReference type="ARBA" id="ARBA00004141"/>
    </source>
</evidence>
<keyword evidence="9" id="KW-1185">Reference proteome</keyword>
<comment type="similarity">
    <text evidence="2">Belongs to the drug/metabolite transporter (DMT) superfamily. 10 TMS drug/metabolite exporter (DME) (TC 2.A.7.3) family.</text>
</comment>
<feature type="transmembrane region" description="Helical" evidence="6">
    <location>
        <begin position="55"/>
        <end position="72"/>
    </location>
</feature>
<feature type="transmembrane region" description="Helical" evidence="6">
    <location>
        <begin position="273"/>
        <end position="291"/>
    </location>
</feature>
<keyword evidence="5 6" id="KW-0472">Membrane</keyword>
<protein>
    <submittedName>
        <fullName evidence="8">Riboflavin transporter</fullName>
    </submittedName>
</protein>